<protein>
    <submittedName>
        <fullName evidence="1">Uncharacterized protein</fullName>
    </submittedName>
</protein>
<keyword evidence="2" id="KW-1185">Reference proteome</keyword>
<name>A0A3M7PRM3_BRAPC</name>
<dbReference type="EMBL" id="REGN01009210">
    <property type="protein sequence ID" value="RNA01683.1"/>
    <property type="molecule type" value="Genomic_DNA"/>
</dbReference>
<evidence type="ECO:0000313" key="2">
    <source>
        <dbReference type="Proteomes" id="UP000276133"/>
    </source>
</evidence>
<dbReference type="AlphaFoldDB" id="A0A3M7PRM3"/>
<accession>A0A3M7PRM3</accession>
<organism evidence="1 2">
    <name type="scientific">Brachionus plicatilis</name>
    <name type="common">Marine rotifer</name>
    <name type="synonym">Brachionus muelleri</name>
    <dbReference type="NCBI Taxonomy" id="10195"/>
    <lineage>
        <taxon>Eukaryota</taxon>
        <taxon>Metazoa</taxon>
        <taxon>Spiralia</taxon>
        <taxon>Gnathifera</taxon>
        <taxon>Rotifera</taxon>
        <taxon>Eurotatoria</taxon>
        <taxon>Monogononta</taxon>
        <taxon>Pseudotrocha</taxon>
        <taxon>Ploima</taxon>
        <taxon>Brachionidae</taxon>
        <taxon>Brachionus</taxon>
    </lineage>
</organism>
<proteinExistence type="predicted"/>
<reference evidence="1 2" key="1">
    <citation type="journal article" date="2018" name="Sci. Rep.">
        <title>Genomic signatures of local adaptation to the degree of environmental predictability in rotifers.</title>
        <authorList>
            <person name="Franch-Gras L."/>
            <person name="Hahn C."/>
            <person name="Garcia-Roger E.M."/>
            <person name="Carmona M.J."/>
            <person name="Serra M."/>
            <person name="Gomez A."/>
        </authorList>
    </citation>
    <scope>NUCLEOTIDE SEQUENCE [LARGE SCALE GENOMIC DNA]</scope>
    <source>
        <strain evidence="1">HYR1</strain>
    </source>
</reference>
<evidence type="ECO:0000313" key="1">
    <source>
        <dbReference type="EMBL" id="RNA01683.1"/>
    </source>
</evidence>
<dbReference type="Proteomes" id="UP000276133">
    <property type="component" value="Unassembled WGS sequence"/>
</dbReference>
<gene>
    <name evidence="1" type="ORF">BpHYR1_052556</name>
</gene>
<comment type="caution">
    <text evidence="1">The sequence shown here is derived from an EMBL/GenBank/DDBJ whole genome shotgun (WGS) entry which is preliminary data.</text>
</comment>
<sequence>MRPKSDRKRKDGFHKMINDPEKNGEFRLIFRPDMPQIIIHLQEVRTSNQKKKAKAKVKKSYYHLNPPTNLEEEILISSNHLR</sequence>